<organism evidence="3 4">
    <name type="scientific">Symbiodinium pilosum</name>
    <name type="common">Dinoflagellate</name>
    <dbReference type="NCBI Taxonomy" id="2952"/>
    <lineage>
        <taxon>Eukaryota</taxon>
        <taxon>Sar</taxon>
        <taxon>Alveolata</taxon>
        <taxon>Dinophyceae</taxon>
        <taxon>Suessiales</taxon>
        <taxon>Symbiodiniaceae</taxon>
        <taxon>Symbiodinium</taxon>
    </lineage>
</organism>
<dbReference type="SUPFAM" id="SSF47473">
    <property type="entry name" value="EF-hand"/>
    <property type="match status" value="1"/>
</dbReference>
<gene>
    <name evidence="3" type="ORF">SPIL2461_LOCUS2559</name>
</gene>
<dbReference type="EMBL" id="CAJNIZ010002847">
    <property type="protein sequence ID" value="CAE7215375.1"/>
    <property type="molecule type" value="Genomic_DNA"/>
</dbReference>
<dbReference type="GO" id="GO:0005509">
    <property type="term" value="F:calcium ion binding"/>
    <property type="evidence" value="ECO:0007669"/>
    <property type="project" value="InterPro"/>
</dbReference>
<dbReference type="Gene3D" id="1.10.238.10">
    <property type="entry name" value="EF-hand"/>
    <property type="match status" value="1"/>
</dbReference>
<dbReference type="Pfam" id="PF00036">
    <property type="entry name" value="EF-hand_1"/>
    <property type="match status" value="1"/>
</dbReference>
<name>A0A812JRT4_SYMPI</name>
<protein>
    <recommendedName>
        <fullName evidence="2">EF-hand domain-containing protein</fullName>
    </recommendedName>
</protein>
<evidence type="ECO:0000259" key="2">
    <source>
        <dbReference type="PROSITE" id="PS50222"/>
    </source>
</evidence>
<sequence length="183" mass="21374">MSHLYYEGHCLDLWHSFSTLRAPKAVRATEDAKVIQAQHAELFSELDKDGDGFLSLEELQAHLASQKIPAEPGQRFGTPWPRWFYTEDYFYDWRPAADEVGRRQRLDMEAELLRFRTEDTLEYLDSSPPDGHVSEQELLQAMLQWHVVHARFAATRARKKSAHKTEAEFAARYRAQREPRAEL</sequence>
<feature type="domain" description="EF-hand" evidence="2">
    <location>
        <begin position="34"/>
        <end position="69"/>
    </location>
</feature>
<keyword evidence="4" id="KW-1185">Reference proteome</keyword>
<evidence type="ECO:0000313" key="4">
    <source>
        <dbReference type="Proteomes" id="UP000649617"/>
    </source>
</evidence>
<dbReference type="Proteomes" id="UP000649617">
    <property type="component" value="Unassembled WGS sequence"/>
</dbReference>
<proteinExistence type="predicted"/>
<comment type="caution">
    <text evidence="3">The sequence shown here is derived from an EMBL/GenBank/DDBJ whole genome shotgun (WGS) entry which is preliminary data.</text>
</comment>
<dbReference type="InterPro" id="IPR002048">
    <property type="entry name" value="EF_hand_dom"/>
</dbReference>
<dbReference type="AlphaFoldDB" id="A0A812JRT4"/>
<reference evidence="3" key="1">
    <citation type="submission" date="2021-02" db="EMBL/GenBank/DDBJ databases">
        <authorList>
            <person name="Dougan E. K."/>
            <person name="Rhodes N."/>
            <person name="Thang M."/>
            <person name="Chan C."/>
        </authorList>
    </citation>
    <scope>NUCLEOTIDE SEQUENCE</scope>
</reference>
<keyword evidence="1" id="KW-0106">Calcium</keyword>
<accession>A0A812JRT4</accession>
<dbReference type="InterPro" id="IPR018247">
    <property type="entry name" value="EF_Hand_1_Ca_BS"/>
</dbReference>
<dbReference type="PROSITE" id="PS50222">
    <property type="entry name" value="EF_HAND_2"/>
    <property type="match status" value="1"/>
</dbReference>
<dbReference type="OrthoDB" id="415700at2759"/>
<evidence type="ECO:0000256" key="1">
    <source>
        <dbReference type="ARBA" id="ARBA00022837"/>
    </source>
</evidence>
<dbReference type="SMART" id="SM00054">
    <property type="entry name" value="EFh"/>
    <property type="match status" value="1"/>
</dbReference>
<evidence type="ECO:0000313" key="3">
    <source>
        <dbReference type="EMBL" id="CAE7215375.1"/>
    </source>
</evidence>
<dbReference type="PROSITE" id="PS00018">
    <property type="entry name" value="EF_HAND_1"/>
    <property type="match status" value="1"/>
</dbReference>
<dbReference type="InterPro" id="IPR011992">
    <property type="entry name" value="EF-hand-dom_pair"/>
</dbReference>